<evidence type="ECO:0000256" key="3">
    <source>
        <dbReference type="ARBA" id="ARBA00022723"/>
    </source>
</evidence>
<feature type="chain" id="PRO_5046585173" evidence="9">
    <location>
        <begin position="23"/>
        <end position="1117"/>
    </location>
</feature>
<dbReference type="InterPro" id="IPR013856">
    <property type="entry name" value="Peptidase_M4_domain"/>
</dbReference>
<dbReference type="CDD" id="cd09597">
    <property type="entry name" value="M4_TLP"/>
    <property type="match status" value="1"/>
</dbReference>
<dbReference type="Pfam" id="PF07504">
    <property type="entry name" value="FTP"/>
    <property type="match status" value="1"/>
</dbReference>
<feature type="signal peptide" evidence="9">
    <location>
        <begin position="1"/>
        <end position="22"/>
    </location>
</feature>
<protein>
    <submittedName>
        <fullName evidence="13">M4 family metallopeptidase</fullName>
    </submittedName>
</protein>
<dbReference type="PRINTS" id="PR00730">
    <property type="entry name" value="THERMOLYSIN"/>
</dbReference>
<evidence type="ECO:0000256" key="1">
    <source>
        <dbReference type="ARBA" id="ARBA00009388"/>
    </source>
</evidence>
<dbReference type="SUPFAM" id="SSF89260">
    <property type="entry name" value="Collagen-binding domain"/>
    <property type="match status" value="1"/>
</dbReference>
<name>A0ABT1U3U7_9GAMM</name>
<comment type="caution">
    <text evidence="13">The sequence shown here is derived from an EMBL/GenBank/DDBJ whole genome shotgun (WGS) entry which is preliminary data.</text>
</comment>
<organism evidence="13 14">
    <name type="scientific">Methylomonas rivi</name>
    <dbReference type="NCBI Taxonomy" id="2952226"/>
    <lineage>
        <taxon>Bacteria</taxon>
        <taxon>Pseudomonadati</taxon>
        <taxon>Pseudomonadota</taxon>
        <taxon>Gammaproteobacteria</taxon>
        <taxon>Methylococcales</taxon>
        <taxon>Methylococcaceae</taxon>
        <taxon>Methylomonas</taxon>
    </lineage>
</organism>
<evidence type="ECO:0000256" key="5">
    <source>
        <dbReference type="ARBA" id="ARBA00022801"/>
    </source>
</evidence>
<gene>
    <name evidence="13" type="ORF">NP596_04885</name>
</gene>
<accession>A0ABT1U3U7</accession>
<comment type="similarity">
    <text evidence="1">Belongs to the peptidase M4 family.</text>
</comment>
<keyword evidence="2" id="KW-0645">Protease</keyword>
<evidence type="ECO:0000313" key="14">
    <source>
        <dbReference type="Proteomes" id="UP001524586"/>
    </source>
</evidence>
<evidence type="ECO:0000313" key="13">
    <source>
        <dbReference type="EMBL" id="MCQ8127791.1"/>
    </source>
</evidence>
<evidence type="ECO:0000259" key="10">
    <source>
        <dbReference type="Pfam" id="PF01447"/>
    </source>
</evidence>
<dbReference type="EMBL" id="JANIBK010000016">
    <property type="protein sequence ID" value="MCQ8127791.1"/>
    <property type="molecule type" value="Genomic_DNA"/>
</dbReference>
<feature type="domain" description="Peptidase M4 C-terminal" evidence="11">
    <location>
        <begin position="380"/>
        <end position="557"/>
    </location>
</feature>
<dbReference type="InterPro" id="IPR023612">
    <property type="entry name" value="Peptidase_M4"/>
</dbReference>
<evidence type="ECO:0000256" key="9">
    <source>
        <dbReference type="SAM" id="SignalP"/>
    </source>
</evidence>
<feature type="domain" description="Peptidase M4" evidence="10">
    <location>
        <begin position="219"/>
        <end position="376"/>
    </location>
</feature>
<dbReference type="InterPro" id="IPR011096">
    <property type="entry name" value="FTP_domain"/>
</dbReference>
<feature type="domain" description="FTP" evidence="12">
    <location>
        <begin position="59"/>
        <end position="90"/>
    </location>
</feature>
<evidence type="ECO:0000256" key="6">
    <source>
        <dbReference type="ARBA" id="ARBA00022833"/>
    </source>
</evidence>
<evidence type="ECO:0000256" key="2">
    <source>
        <dbReference type="ARBA" id="ARBA00022670"/>
    </source>
</evidence>
<dbReference type="Pfam" id="PF02868">
    <property type="entry name" value="Peptidase_M4_C"/>
    <property type="match status" value="1"/>
</dbReference>
<dbReference type="PANTHER" id="PTHR33794:SF1">
    <property type="entry name" value="BACILLOLYSIN"/>
    <property type="match status" value="1"/>
</dbReference>
<dbReference type="InterPro" id="IPR027268">
    <property type="entry name" value="Peptidase_M4/M1_CTD_sf"/>
</dbReference>
<evidence type="ECO:0000256" key="4">
    <source>
        <dbReference type="ARBA" id="ARBA00022729"/>
    </source>
</evidence>
<keyword evidence="3" id="KW-0479">Metal-binding</keyword>
<dbReference type="Pfam" id="PF01447">
    <property type="entry name" value="Peptidase_M4"/>
    <property type="match status" value="1"/>
</dbReference>
<keyword evidence="6" id="KW-0862">Zinc</keyword>
<keyword evidence="4 9" id="KW-0732">Signal</keyword>
<dbReference type="Proteomes" id="UP001524586">
    <property type="component" value="Unassembled WGS sequence"/>
</dbReference>
<dbReference type="PANTHER" id="PTHR33794">
    <property type="entry name" value="BACILLOLYSIN"/>
    <property type="match status" value="1"/>
</dbReference>
<dbReference type="InterPro" id="IPR013783">
    <property type="entry name" value="Ig-like_fold"/>
</dbReference>
<dbReference type="InterPro" id="IPR050728">
    <property type="entry name" value="Zinc_Metalloprotease_M4"/>
</dbReference>
<dbReference type="Gene3D" id="3.10.170.10">
    <property type="match status" value="1"/>
</dbReference>
<keyword evidence="5" id="KW-0378">Hydrolase</keyword>
<reference evidence="13 14" key="1">
    <citation type="submission" date="2022-07" db="EMBL/GenBank/DDBJ databases">
        <title>Methylomonas rivi sp. nov., Methylomonas rosea sp. nov., Methylomonas aureus sp. nov. and Methylomonas subterranea sp. nov., four novel methanotrophs isolated from a freshwater creek and the deep terrestrial subsurface.</title>
        <authorList>
            <person name="Abin C."/>
            <person name="Sankaranarayanan K."/>
            <person name="Garner C."/>
            <person name="Sindelar R."/>
            <person name="Kotary K."/>
            <person name="Garner R."/>
            <person name="Barclay S."/>
            <person name="Lawson P."/>
            <person name="Krumholz L."/>
        </authorList>
    </citation>
    <scope>NUCLEOTIDE SEQUENCE [LARGE SCALE GENOMIC DNA]</scope>
    <source>
        <strain evidence="13 14">WSC-6</strain>
    </source>
</reference>
<dbReference type="InterPro" id="IPR001570">
    <property type="entry name" value="Peptidase_M4_C_domain"/>
</dbReference>
<dbReference type="RefSeq" id="WP_256614143.1">
    <property type="nucleotide sequence ID" value="NZ_JANIBK010000016.1"/>
</dbReference>
<evidence type="ECO:0000259" key="12">
    <source>
        <dbReference type="Pfam" id="PF07504"/>
    </source>
</evidence>
<keyword evidence="14" id="KW-1185">Reference proteome</keyword>
<dbReference type="Pfam" id="PF17957">
    <property type="entry name" value="Big_7"/>
    <property type="match status" value="3"/>
</dbReference>
<proteinExistence type="inferred from homology"/>
<evidence type="ECO:0000256" key="8">
    <source>
        <dbReference type="ARBA" id="ARBA00023145"/>
    </source>
</evidence>
<keyword evidence="8" id="KW-0865">Zymogen</keyword>
<dbReference type="Gene3D" id="1.10.390.10">
    <property type="entry name" value="Neutral Protease Domain 2"/>
    <property type="match status" value="1"/>
</dbReference>
<dbReference type="Gene3D" id="2.60.120.380">
    <property type="match status" value="1"/>
</dbReference>
<sequence length="1117" mass="119762">MKHSQFVLIFALLLVTSSPSSATNPSNNELMLQSQQRLTGMRETLGLDENHSFQFQNLQQDKLGQTHVRFQQLYRGIRIWGGEVITHTQPNQIERPPTTFALKQDIQVDTEPKLSVTDVLAVVKKDIAPRADFITKPLTELVVYPETTKQVLPRKTLVAENKLNAEDFISEVKGYLLAYYVHTELESPGDTRHTDYLVNAHTGAIIEKWDSLRTDNALGTGKSQYSGTVSLNTNSLASGFELRDLTRPASGGNVVYNLDHSTSGTGTLYKDSDNIWGDGNNFKEEPESTASDNGQTAAVDAAFGIQATWDMYKNVFGRSGIDGLGSPTYARVHYDNAYDNAFYSDYCMCITYGDGTKLQTLTAIDVAAHEFSHGVCSTSANLIYNKESGGLNEANSDIIGTMTEFYARGANGKGNIIPDTGGNWTHGEQITTAAYPLKMRFLYKPSKDGNSADAWSPTLQNLDVHYSSGPMNRAFYFLSQGATTSGETASSYLPQGMKGIGNDKAAKIWYRALTTYMTSSTDYLGARVANIQAVRDLFAVSGPEEIAVWNAFAAINVGSAWSGADTPPSVTVSEIGQKGILTFNATATDDKGVVKVEFLLDGALVGTKTASPYSVTYDSVMQDDGSHTLVAKATDTTGQYTNATMTFTIANGQLIRNGSFEKGYGVGWSNTTGMQIGAILRQTPYDGIKMAKFCGTGSQMSVALYQSVNIPANVSSTTLSYALHIETQETSKTSVRDTLAVQIRSSSGTILKTLATHSNLNAASGYQIYSHDLAAYKGQTIQVYFLGAEDSALATGFILDKVNLNVTDGGNEIDDKAPTVSASESGSSGTITLSAVATDNVGVTKVEFFVDNKSIGTDQIAPYSIELDSTTLTKGSHTLVAKAYDATGNLGVSSPVTFMVDNTIIDEESPVISVSESGSSGHITFNATATDNVGVTKVEFYVDNNLKGADTTVSYSMVLDSLTLDDGNHLLMGKAFDAAGNIGTSTTVTFAINNGGATSTTYDEVENNGTIRTANTISATVTKIIGYIGNSADQDYFKINLAAGQSLTVNMKGPAKDYDLYLMNSSGSRLRTSANVGSTESVSYKNTSASIVSYYIKVVAFGGAYSTTVPYNLTLIH</sequence>
<dbReference type="Gene3D" id="3.10.450.490">
    <property type="match status" value="1"/>
</dbReference>
<dbReference type="Gene3D" id="2.60.40.10">
    <property type="entry name" value="Immunoglobulins"/>
    <property type="match status" value="3"/>
</dbReference>
<dbReference type="SUPFAM" id="SSF55486">
    <property type="entry name" value="Metalloproteases ('zincins'), catalytic domain"/>
    <property type="match status" value="1"/>
</dbReference>
<keyword evidence="7" id="KW-0482">Metalloprotease</keyword>
<evidence type="ECO:0000259" key="11">
    <source>
        <dbReference type="Pfam" id="PF02868"/>
    </source>
</evidence>
<evidence type="ECO:0000256" key="7">
    <source>
        <dbReference type="ARBA" id="ARBA00023049"/>
    </source>
</evidence>